<dbReference type="GO" id="GO:0016887">
    <property type="term" value="F:ATP hydrolysis activity"/>
    <property type="evidence" value="ECO:0007669"/>
    <property type="project" value="InterPro"/>
</dbReference>
<dbReference type="Gene3D" id="3.40.50.300">
    <property type="entry name" value="P-loop containing nucleotide triphosphate hydrolases"/>
    <property type="match status" value="2"/>
</dbReference>
<name>A0A4Y8WBE5_9VIBR</name>
<dbReference type="EMBL" id="SATR01000048">
    <property type="protein sequence ID" value="TFH89718.1"/>
    <property type="molecule type" value="Genomic_DNA"/>
</dbReference>
<feature type="coiled-coil region" evidence="1">
    <location>
        <begin position="363"/>
        <end position="390"/>
    </location>
</feature>
<feature type="domain" description="Rad50/SbcC-type AAA" evidence="2">
    <location>
        <begin position="5"/>
        <end position="206"/>
    </location>
</feature>
<evidence type="ECO:0000313" key="4">
    <source>
        <dbReference type="Proteomes" id="UP000297753"/>
    </source>
</evidence>
<protein>
    <submittedName>
        <fullName evidence="3">DNA repair protein</fullName>
    </submittedName>
</protein>
<dbReference type="InterPro" id="IPR038729">
    <property type="entry name" value="Rad50/SbcC_AAA"/>
</dbReference>
<evidence type="ECO:0000256" key="1">
    <source>
        <dbReference type="SAM" id="Coils"/>
    </source>
</evidence>
<gene>
    <name evidence="3" type="ORF">ELS82_20790</name>
</gene>
<dbReference type="InterPro" id="IPR027417">
    <property type="entry name" value="P-loop_NTPase"/>
</dbReference>
<dbReference type="Pfam" id="PF13476">
    <property type="entry name" value="AAA_23"/>
    <property type="match status" value="1"/>
</dbReference>
<keyword evidence="4" id="KW-1185">Reference proteome</keyword>
<dbReference type="SUPFAM" id="SSF52540">
    <property type="entry name" value="P-loop containing nucleoside triphosphate hydrolases"/>
    <property type="match status" value="1"/>
</dbReference>
<evidence type="ECO:0000313" key="3">
    <source>
        <dbReference type="EMBL" id="TFH89718.1"/>
    </source>
</evidence>
<feature type="coiled-coil region" evidence="1">
    <location>
        <begin position="721"/>
        <end position="748"/>
    </location>
</feature>
<evidence type="ECO:0000259" key="2">
    <source>
        <dbReference type="Pfam" id="PF13476"/>
    </source>
</evidence>
<comment type="caution">
    <text evidence="3">The sequence shown here is derived from an EMBL/GenBank/DDBJ whole genome shotgun (WGS) entry which is preliminary data.</text>
</comment>
<dbReference type="Proteomes" id="UP000297753">
    <property type="component" value="Unassembled WGS sequence"/>
</dbReference>
<organism evidence="3 4">
    <name type="scientific">Vibrio ouci</name>
    <dbReference type="NCBI Taxonomy" id="2499078"/>
    <lineage>
        <taxon>Bacteria</taxon>
        <taxon>Pseudomonadati</taxon>
        <taxon>Pseudomonadota</taxon>
        <taxon>Gammaproteobacteria</taxon>
        <taxon>Vibrionales</taxon>
        <taxon>Vibrionaceae</taxon>
        <taxon>Vibrio</taxon>
    </lineage>
</organism>
<accession>A0A4Y8WBE5</accession>
<dbReference type="RefSeq" id="WP_134837170.1">
    <property type="nucleotide sequence ID" value="NZ_SATR01000048.1"/>
</dbReference>
<dbReference type="PANTHER" id="PTHR32114">
    <property type="entry name" value="ABC TRANSPORTER ABCH.3"/>
    <property type="match status" value="1"/>
</dbReference>
<dbReference type="AlphaFoldDB" id="A0A4Y8WBE5"/>
<proteinExistence type="predicted"/>
<dbReference type="OrthoDB" id="7029750at2"/>
<reference evidence="3 4" key="1">
    <citation type="submission" date="2019-01" db="EMBL/GenBank/DDBJ databases">
        <title>Vibrio BEI176 sp. nov, a marine bacterium isolated from China: eastern marignal seas.</title>
        <authorList>
            <person name="Li B."/>
        </authorList>
    </citation>
    <scope>NUCLEOTIDE SEQUENCE [LARGE SCALE GENOMIC DNA]</scope>
    <source>
        <strain evidence="3 4">BEI176</strain>
    </source>
</reference>
<sequence>MKIKKVEIEAFRAYESKSDGTFDFTNDEGEPSSFVAIFAPNGFGKSSFYDAVEWSVTNHLERLSGEYNKSNNLSAAKSTKSPNEGLKILRNKYADESVDTKVVVTTSGQNVFERKLPKIRKNQMDLRIGNDEKRENDFFRRVILSQDEIDRFLREAKPQERYSKFMKSFGGDTETARMELSVLINDNQSELSSLNKKRNALLEELKQPIDLSIFEQFNSVATELNLLGESIVLPDENLSSQTVRKLDSDLVSRQFELNTSVDANSKMLEVLSELLNKIPEIERHTGYEIEQKTKLDRLLKGVADAEKYKGLLDSYEKCVEDQKQASARLNRLIEIAESTDSFLQTELRIKEITKSKSVLTEESTRLNAEITGLQKNLTDLNNELKIDEDRASLLRSSLDNSGPVYTELSNNRKRLDVLNQQITAKKVEIQLGKAQQEKLGRELSEISALRITSSLLLAGKVGGLVFERQNIDKLTSCQAELDLIEVHNNTLQATQRAITEQMEAHERLVSIGLDYLSIKSSHICPLCTEPHSSPEELIAKVKGQNLLSELSQENSKQISLASTRQNELRDEIQRITEQAVESQTLQLTERRNKLHEIGVKLAIAEREESSFALEQEQLKNRNYEIEKLVWGLSNQELVTRVEGELNQLSMKRPNLTRQIDKLVMQIQSANESLKTKRVEFDVLELEMKTKNSAHAYLAVLAYLNENAISTQEITKHCKKRKNELEADVQGYKTSCESLASQCRELQQKMLVDGTWVDLAQMKKEKETIEVALTGTRSVINAFYTNLSSVISIDSDDTLEQAKKLIMTKVNECQIRAHELEKLLNGVKLLMQLMTSFKPYIKHISTQEELEVLERQVEQRNQVDEILVAEMAVVVEKLEVLINNFFFEDLINSIYKKIDPHPTFKKVEFKVNFDTEKPSLNILVSDGRGGMISPILYFSAAQTNILSLSVFLANALHAKDDKGDSVDVILIDDPIQSMDSINVLSTIDLLRSICLQFGKQLIISTHDENFFGLLQRKIPSDIFGSKFLQLEKFGVVVPVEPISNVL</sequence>
<dbReference type="GO" id="GO:0006302">
    <property type="term" value="P:double-strand break repair"/>
    <property type="evidence" value="ECO:0007669"/>
    <property type="project" value="InterPro"/>
</dbReference>
<dbReference type="PANTHER" id="PTHR32114:SF2">
    <property type="entry name" value="ABC TRANSPORTER ABCH.3"/>
    <property type="match status" value="1"/>
</dbReference>
<keyword evidence="1" id="KW-0175">Coiled coil</keyword>